<reference evidence="1" key="2">
    <citation type="journal article" date="2015" name="Fish Shellfish Immunol.">
        <title>Early steps in the European eel (Anguilla anguilla)-Vibrio vulnificus interaction in the gills: Role of the RtxA13 toxin.</title>
        <authorList>
            <person name="Callol A."/>
            <person name="Pajuelo D."/>
            <person name="Ebbesson L."/>
            <person name="Teles M."/>
            <person name="MacKenzie S."/>
            <person name="Amaro C."/>
        </authorList>
    </citation>
    <scope>NUCLEOTIDE SEQUENCE</scope>
</reference>
<proteinExistence type="predicted"/>
<reference evidence="1" key="1">
    <citation type="submission" date="2014-11" db="EMBL/GenBank/DDBJ databases">
        <authorList>
            <person name="Amaro Gonzalez C."/>
        </authorList>
    </citation>
    <scope>NUCLEOTIDE SEQUENCE</scope>
</reference>
<protein>
    <submittedName>
        <fullName evidence="1">Uncharacterized protein</fullName>
    </submittedName>
</protein>
<dbReference type="AlphaFoldDB" id="A0A0E9XP11"/>
<dbReference type="EMBL" id="GBXM01004100">
    <property type="protein sequence ID" value="JAI04478.1"/>
    <property type="molecule type" value="Transcribed_RNA"/>
</dbReference>
<name>A0A0E9XP11_ANGAN</name>
<accession>A0A0E9XP11</accession>
<organism evidence="1">
    <name type="scientific">Anguilla anguilla</name>
    <name type="common">European freshwater eel</name>
    <name type="synonym">Muraena anguilla</name>
    <dbReference type="NCBI Taxonomy" id="7936"/>
    <lineage>
        <taxon>Eukaryota</taxon>
        <taxon>Metazoa</taxon>
        <taxon>Chordata</taxon>
        <taxon>Craniata</taxon>
        <taxon>Vertebrata</taxon>
        <taxon>Euteleostomi</taxon>
        <taxon>Actinopterygii</taxon>
        <taxon>Neopterygii</taxon>
        <taxon>Teleostei</taxon>
        <taxon>Anguilliformes</taxon>
        <taxon>Anguillidae</taxon>
        <taxon>Anguilla</taxon>
    </lineage>
</organism>
<evidence type="ECO:0000313" key="1">
    <source>
        <dbReference type="EMBL" id="JAI04478.1"/>
    </source>
</evidence>
<sequence>MAHAYNVDTHTRTHTFTLTCRHTHC</sequence>